<accession>A0A9Q8V4C8</accession>
<dbReference type="InterPro" id="IPR031856">
    <property type="entry name" value="YdaS_toxin-like"/>
</dbReference>
<sequence length="84" mass="9578">MNKENITEMAIRAVGTPSVVSRMFGFSSPQSVFNWIKNNKVPAERVIQLCQMGKWSFCPHQLRPDLYPNEFDGLPKDSSVSNFK</sequence>
<organism evidence="1 2">
    <name type="scientific">Moellerella wisconsensis</name>
    <dbReference type="NCBI Taxonomy" id="158849"/>
    <lineage>
        <taxon>Bacteria</taxon>
        <taxon>Pseudomonadati</taxon>
        <taxon>Pseudomonadota</taxon>
        <taxon>Gammaproteobacteria</taxon>
        <taxon>Enterobacterales</taxon>
        <taxon>Morganellaceae</taxon>
        <taxon>Moellerella</taxon>
    </lineage>
</organism>
<evidence type="ECO:0000313" key="1">
    <source>
        <dbReference type="EMBL" id="UNH31833.1"/>
    </source>
</evidence>
<dbReference type="GO" id="GO:0003677">
    <property type="term" value="F:DNA binding"/>
    <property type="evidence" value="ECO:0007669"/>
    <property type="project" value="InterPro"/>
</dbReference>
<dbReference type="Gene3D" id="1.10.260.40">
    <property type="entry name" value="lambda repressor-like DNA-binding domains"/>
    <property type="match status" value="1"/>
</dbReference>
<name>A0A9Q8V4C8_9GAMM</name>
<dbReference type="RefSeq" id="WP_241501673.1">
    <property type="nucleotide sequence ID" value="NZ_CAWQWN010000001.1"/>
</dbReference>
<proteinExistence type="predicted"/>
<dbReference type="InterPro" id="IPR010982">
    <property type="entry name" value="Lambda_DNA-bd_dom_sf"/>
</dbReference>
<dbReference type="Proteomes" id="UP000829116">
    <property type="component" value="Chromosome"/>
</dbReference>
<gene>
    <name evidence="1" type="ORF">MNY72_05965</name>
</gene>
<reference evidence="1" key="1">
    <citation type="submission" date="2022-03" db="EMBL/GenBank/DDBJ databases">
        <title>ESBL-producing Moellerella wisconsensis and Escherichia marmotae isolated from wild game meat.</title>
        <authorList>
            <person name="Biggel M."/>
        </authorList>
    </citation>
    <scope>NUCLEOTIDE SEQUENCE</scope>
    <source>
        <strain evidence="1">W51</strain>
    </source>
</reference>
<dbReference type="Pfam" id="PF15943">
    <property type="entry name" value="YdaS_toxin"/>
    <property type="match status" value="1"/>
</dbReference>
<protein>
    <submittedName>
        <fullName evidence="1">Helix-turn-helix domain-containing protein</fullName>
    </submittedName>
</protein>
<dbReference type="EMBL" id="CP093245">
    <property type="protein sequence ID" value="UNH31833.1"/>
    <property type="molecule type" value="Genomic_DNA"/>
</dbReference>
<dbReference type="GeneID" id="79716789"/>
<evidence type="ECO:0000313" key="2">
    <source>
        <dbReference type="Proteomes" id="UP000829116"/>
    </source>
</evidence>
<dbReference type="AlphaFoldDB" id="A0A9Q8V4C8"/>